<keyword evidence="2" id="KW-0472">Membrane</keyword>
<feature type="region of interest" description="Disordered" evidence="1">
    <location>
        <begin position="178"/>
        <end position="199"/>
    </location>
</feature>
<evidence type="ECO:0000313" key="3">
    <source>
        <dbReference type="EMBL" id="KWX20450.1"/>
    </source>
</evidence>
<organism evidence="3 4">
    <name type="scientific">Mycolicibacterium wolinskyi</name>
    <dbReference type="NCBI Taxonomy" id="59750"/>
    <lineage>
        <taxon>Bacteria</taxon>
        <taxon>Bacillati</taxon>
        <taxon>Actinomycetota</taxon>
        <taxon>Actinomycetes</taxon>
        <taxon>Mycobacteriales</taxon>
        <taxon>Mycobacteriaceae</taxon>
        <taxon>Mycolicibacterium</taxon>
    </lineage>
</organism>
<proteinExistence type="predicted"/>
<protein>
    <submittedName>
        <fullName evidence="3">Uncharacterized protein</fullName>
    </submittedName>
</protein>
<reference evidence="3 4" key="1">
    <citation type="submission" date="2015-07" db="EMBL/GenBank/DDBJ databases">
        <title>A draft genome sequence of Mycobacterium wolinskyi.</title>
        <authorList>
            <person name="de Man T.J."/>
            <person name="Perry K.A."/>
            <person name="Coulliette A.D."/>
            <person name="Jensen B."/>
            <person name="Toney N.C."/>
            <person name="Limbago B.M."/>
            <person name="Noble-Wang J."/>
        </authorList>
    </citation>
    <scope>NUCLEOTIDE SEQUENCE [LARGE SCALE GENOMIC DNA]</scope>
    <source>
        <strain evidence="3 4">CDC_01</strain>
    </source>
</reference>
<feature type="transmembrane region" description="Helical" evidence="2">
    <location>
        <begin position="27"/>
        <end position="48"/>
    </location>
</feature>
<dbReference type="AlphaFoldDB" id="A0A132PDP5"/>
<evidence type="ECO:0000256" key="1">
    <source>
        <dbReference type="SAM" id="MobiDB-lite"/>
    </source>
</evidence>
<feature type="transmembrane region" description="Helical" evidence="2">
    <location>
        <begin position="60"/>
        <end position="82"/>
    </location>
</feature>
<keyword evidence="2" id="KW-1133">Transmembrane helix</keyword>
<keyword evidence="4" id="KW-1185">Reference proteome</keyword>
<evidence type="ECO:0000256" key="2">
    <source>
        <dbReference type="SAM" id="Phobius"/>
    </source>
</evidence>
<sequence>MAVLAGRVRTMADPTQHRITLSRPLRWLIGLVVCVVVFAVGFGVGRATRIPFSTAWWRDFAGPVATGTAGVFALSAGAMALLGSHLVSSRSHATTMVDIEHRDDAAKASELWTRFEWLVNAASPENPDDVPLIDAVQAAGMVVSIRDAAKAVKDTHLVSMLNVFMGEQQDGLAAAVGLTGDTAPAEPDNGGSSQTEVPR</sequence>
<evidence type="ECO:0000313" key="4">
    <source>
        <dbReference type="Proteomes" id="UP000070612"/>
    </source>
</evidence>
<feature type="compositionally biased region" description="Polar residues" evidence="1">
    <location>
        <begin position="190"/>
        <end position="199"/>
    </location>
</feature>
<gene>
    <name evidence="3" type="ORF">AFM11_30165</name>
</gene>
<dbReference type="PATRIC" id="fig|59750.3.peg.3929"/>
<dbReference type="EMBL" id="LGTW01000027">
    <property type="protein sequence ID" value="KWX20450.1"/>
    <property type="molecule type" value="Genomic_DNA"/>
</dbReference>
<dbReference type="Proteomes" id="UP000070612">
    <property type="component" value="Unassembled WGS sequence"/>
</dbReference>
<keyword evidence="2" id="KW-0812">Transmembrane</keyword>
<comment type="caution">
    <text evidence="3">The sequence shown here is derived from an EMBL/GenBank/DDBJ whole genome shotgun (WGS) entry which is preliminary data.</text>
</comment>
<name>A0A132PDP5_9MYCO</name>
<accession>A0A132PDP5</accession>